<proteinExistence type="predicted"/>
<keyword evidence="2" id="KW-1185">Reference proteome</keyword>
<dbReference type="OrthoDB" id="1352116at2"/>
<sequence length="227" mass="25863">MKRNLVLSVLCFIVINYSFSQDISKAQAIDLIVADVCKELGENKELFSKSKTLQSRKVQVGLILMKSVSKRKKESKEFAAYLDDVGVKTVGEDVGMKLAFECGDYLMEAFSTEEIVDLAEDDEIEKEDETKKEEMLPPPPLPKDESDLNMTVLLKKIETDPVSFVLAKDISGKTITFLIVNQFLGKEHLVKKNTGKQFKIYYENKKFYDINDGYSNKKVVKFVEFVE</sequence>
<reference evidence="1 2" key="1">
    <citation type="submission" date="2019-08" db="EMBL/GenBank/DDBJ databases">
        <title>Seonamhaeicola sediminis sp. nov., isolated from marine sediment.</title>
        <authorList>
            <person name="Cao W.R."/>
        </authorList>
    </citation>
    <scope>NUCLEOTIDE SEQUENCE [LARGE SCALE GENOMIC DNA]</scope>
    <source>
        <strain evidence="1 2">B011</strain>
    </source>
</reference>
<gene>
    <name evidence="1" type="ORF">FUA24_09885</name>
</gene>
<comment type="caution">
    <text evidence="1">The sequence shown here is derived from an EMBL/GenBank/DDBJ whole genome shotgun (WGS) entry which is preliminary data.</text>
</comment>
<evidence type="ECO:0000313" key="1">
    <source>
        <dbReference type="EMBL" id="TYA78652.1"/>
    </source>
</evidence>
<dbReference type="RefSeq" id="WP_148541863.1">
    <property type="nucleotide sequence ID" value="NZ_VSDQ01000577.1"/>
</dbReference>
<dbReference type="Proteomes" id="UP000323930">
    <property type="component" value="Unassembled WGS sequence"/>
</dbReference>
<protein>
    <submittedName>
        <fullName evidence="1">Uncharacterized protein</fullName>
    </submittedName>
</protein>
<name>A0A5D0IA62_9FLAO</name>
<dbReference type="EMBL" id="VSDQ01000577">
    <property type="protein sequence ID" value="TYA78652.1"/>
    <property type="molecule type" value="Genomic_DNA"/>
</dbReference>
<accession>A0A5D0IA62</accession>
<organism evidence="1 2">
    <name type="scientific">Seonamhaeicola marinus</name>
    <dbReference type="NCBI Taxonomy" id="1912246"/>
    <lineage>
        <taxon>Bacteria</taxon>
        <taxon>Pseudomonadati</taxon>
        <taxon>Bacteroidota</taxon>
        <taxon>Flavobacteriia</taxon>
        <taxon>Flavobacteriales</taxon>
        <taxon>Flavobacteriaceae</taxon>
    </lineage>
</organism>
<evidence type="ECO:0000313" key="2">
    <source>
        <dbReference type="Proteomes" id="UP000323930"/>
    </source>
</evidence>
<dbReference type="AlphaFoldDB" id="A0A5D0IA62"/>